<dbReference type="Pfam" id="PF01464">
    <property type="entry name" value="SLT"/>
    <property type="match status" value="1"/>
</dbReference>
<dbReference type="PANTHER" id="PTHR37423">
    <property type="entry name" value="SOLUBLE LYTIC MUREIN TRANSGLYCOSYLASE-RELATED"/>
    <property type="match status" value="1"/>
</dbReference>
<dbReference type="PANTHER" id="PTHR37423:SF2">
    <property type="entry name" value="MEMBRANE-BOUND LYTIC MUREIN TRANSGLYCOSYLASE C"/>
    <property type="match status" value="1"/>
</dbReference>
<dbReference type="GO" id="GO:0008933">
    <property type="term" value="F:peptidoglycan lytic transglycosylase activity"/>
    <property type="evidence" value="ECO:0007669"/>
    <property type="project" value="InterPro"/>
</dbReference>
<dbReference type="eggNOG" id="COG0741">
    <property type="taxonomic scope" value="Bacteria"/>
</dbReference>
<dbReference type="CAZy" id="GH23">
    <property type="family name" value="Glycoside Hydrolase Family 23"/>
</dbReference>
<dbReference type="OrthoDB" id="9815002at2"/>
<feature type="domain" description="Transglycosylase SLT" evidence="3">
    <location>
        <begin position="49"/>
        <end position="156"/>
    </location>
</feature>
<keyword evidence="4" id="KW-0378">Hydrolase</keyword>
<dbReference type="STRING" id="246194.CHY_1646"/>
<reference evidence="4 5" key="1">
    <citation type="journal article" date="2005" name="PLoS Genet.">
        <title>Life in hot carbon monoxide: the complete genome sequence of Carboxydothermus hydrogenoformans Z-2901.</title>
        <authorList>
            <person name="Wu M."/>
            <person name="Ren Q."/>
            <person name="Durkin A.S."/>
            <person name="Daugherty S.C."/>
            <person name="Brinkac L.M."/>
            <person name="Dodson R.J."/>
            <person name="Madupu R."/>
            <person name="Sullivan S.A."/>
            <person name="Kolonay J.F."/>
            <person name="Haft D.H."/>
            <person name="Nelson W.C."/>
            <person name="Tallon L.J."/>
            <person name="Jones K.M."/>
            <person name="Ulrich L.E."/>
            <person name="Gonzalez J.M."/>
            <person name="Zhulin I.B."/>
            <person name="Robb F.T."/>
            <person name="Eisen J.A."/>
        </authorList>
    </citation>
    <scope>NUCLEOTIDE SEQUENCE [LARGE SCALE GENOMIC DNA]</scope>
    <source>
        <strain evidence="5">ATCC BAA-161 / DSM 6008 / Z-2901</strain>
    </source>
</reference>
<evidence type="ECO:0000256" key="2">
    <source>
        <dbReference type="SAM" id="Phobius"/>
    </source>
</evidence>
<dbReference type="InParanoid" id="Q3ABL7"/>
<keyword evidence="2" id="KW-0812">Transmembrane</keyword>
<dbReference type="AlphaFoldDB" id="Q3ABL7"/>
<dbReference type="CDD" id="cd16896">
    <property type="entry name" value="LT_Slt70-like"/>
    <property type="match status" value="1"/>
</dbReference>
<dbReference type="GO" id="GO:0000270">
    <property type="term" value="P:peptidoglycan metabolic process"/>
    <property type="evidence" value="ECO:0007669"/>
    <property type="project" value="InterPro"/>
</dbReference>
<name>Q3ABL7_CARHZ</name>
<dbReference type="SUPFAM" id="SSF53955">
    <property type="entry name" value="Lysozyme-like"/>
    <property type="match status" value="1"/>
</dbReference>
<keyword evidence="2" id="KW-0472">Membrane</keyword>
<dbReference type="InterPro" id="IPR023346">
    <property type="entry name" value="Lysozyme-like_dom_sf"/>
</dbReference>
<evidence type="ECO:0000313" key="5">
    <source>
        <dbReference type="Proteomes" id="UP000002706"/>
    </source>
</evidence>
<keyword evidence="5" id="KW-1185">Reference proteome</keyword>
<organism evidence="4 5">
    <name type="scientific">Carboxydothermus hydrogenoformans (strain ATCC BAA-161 / DSM 6008 / Z-2901)</name>
    <dbReference type="NCBI Taxonomy" id="246194"/>
    <lineage>
        <taxon>Bacteria</taxon>
        <taxon>Bacillati</taxon>
        <taxon>Bacillota</taxon>
        <taxon>Clostridia</taxon>
        <taxon>Thermoanaerobacterales</taxon>
        <taxon>Thermoanaerobacteraceae</taxon>
        <taxon>Carboxydothermus</taxon>
    </lineage>
</organism>
<dbReference type="KEGG" id="chy:CHY_1646"/>
<keyword evidence="4" id="KW-0326">Glycosidase</keyword>
<proteinExistence type="inferred from homology"/>
<evidence type="ECO:0000259" key="3">
    <source>
        <dbReference type="Pfam" id="PF01464"/>
    </source>
</evidence>
<dbReference type="Proteomes" id="UP000002706">
    <property type="component" value="Chromosome"/>
</dbReference>
<dbReference type="EC" id="3.2.1.-" evidence="4"/>
<evidence type="ECO:0000313" key="4">
    <source>
        <dbReference type="EMBL" id="ABB15782.1"/>
    </source>
</evidence>
<evidence type="ECO:0000256" key="1">
    <source>
        <dbReference type="ARBA" id="ARBA00007734"/>
    </source>
</evidence>
<dbReference type="PROSITE" id="PS00922">
    <property type="entry name" value="TRANSGLYCOSYLASE"/>
    <property type="match status" value="1"/>
</dbReference>
<gene>
    <name evidence="4" type="ordered locus">CHY_1646</name>
</gene>
<accession>Q3ABL7</accession>
<keyword evidence="2" id="KW-1133">Transmembrane helix</keyword>
<dbReference type="InterPro" id="IPR000189">
    <property type="entry name" value="Transglyc_AS"/>
</dbReference>
<dbReference type="HOGENOM" id="CLU_065765_7_0_9"/>
<protein>
    <submittedName>
        <fullName evidence="4">Transglycosylase</fullName>
        <ecNumber evidence="4">3.2.1.-</ecNumber>
    </submittedName>
</protein>
<comment type="similarity">
    <text evidence="1">Belongs to the transglycosylase Slt family.</text>
</comment>
<dbReference type="GO" id="GO:0016020">
    <property type="term" value="C:membrane"/>
    <property type="evidence" value="ECO:0007669"/>
    <property type="project" value="InterPro"/>
</dbReference>
<dbReference type="EMBL" id="CP000141">
    <property type="protein sequence ID" value="ABB15782.1"/>
    <property type="molecule type" value="Genomic_DNA"/>
</dbReference>
<dbReference type="InterPro" id="IPR008258">
    <property type="entry name" value="Transglycosylase_SLT_dom_1"/>
</dbReference>
<dbReference type="Gene3D" id="1.10.530.10">
    <property type="match status" value="1"/>
</dbReference>
<feature type="transmembrane region" description="Helical" evidence="2">
    <location>
        <begin position="12"/>
        <end position="31"/>
    </location>
</feature>
<sequence length="181" mass="20680">MEVERLVKKINGFSLTLTVLLVVILLFPFWGKILYPIKYSDKLYDAASFAGVDPLLVAAVVKAESNFNPRAISKKGAMGLMQIMPETAFWLAKEINEPLAKPEELLDPEKNLVLGTFYLKYLIDRYGNLELALGAYNAGVANMDTWLKKNKAENPNLYPFNETKAFVKKVLWNYKVYRFLY</sequence>
<dbReference type="GO" id="GO:0016798">
    <property type="term" value="F:hydrolase activity, acting on glycosyl bonds"/>
    <property type="evidence" value="ECO:0007669"/>
    <property type="project" value="UniProtKB-KW"/>
</dbReference>